<dbReference type="Pfam" id="PF23598">
    <property type="entry name" value="LRR_14"/>
    <property type="match status" value="1"/>
</dbReference>
<dbReference type="SUPFAM" id="SSF52540">
    <property type="entry name" value="P-loop containing nucleoside triphosphate hydrolases"/>
    <property type="match status" value="1"/>
</dbReference>
<dbReference type="Gene3D" id="3.80.10.10">
    <property type="entry name" value="Ribonuclease Inhibitor"/>
    <property type="match status" value="2"/>
</dbReference>
<dbReference type="PRINTS" id="PR00364">
    <property type="entry name" value="DISEASERSIST"/>
</dbReference>
<dbReference type="InterPro" id="IPR058922">
    <property type="entry name" value="WHD_DRP"/>
</dbReference>
<keyword evidence="5" id="KW-0611">Plant defense</keyword>
<feature type="domain" description="NB-ARC" evidence="7">
    <location>
        <begin position="163"/>
        <end position="332"/>
    </location>
</feature>
<evidence type="ECO:0000256" key="2">
    <source>
        <dbReference type="ARBA" id="ARBA00022614"/>
    </source>
</evidence>
<dbReference type="OMA" id="EYCMEAS"/>
<accession>A0A1S4BDI9</accession>
<dbReference type="RefSeq" id="XP_016486990.1">
    <property type="nucleotide sequence ID" value="XM_016631504.1"/>
</dbReference>
<keyword evidence="10" id="KW-1185">Reference proteome</keyword>
<gene>
    <name evidence="11" type="primary">LOC107807169</name>
</gene>
<dbReference type="AlphaFoldDB" id="A0A1S4BDI9"/>
<keyword evidence="6" id="KW-0067">ATP-binding</keyword>
<dbReference type="Pfam" id="PF23559">
    <property type="entry name" value="WHD_DRP"/>
    <property type="match status" value="1"/>
</dbReference>
<dbReference type="GO" id="GO:0006952">
    <property type="term" value="P:defense response"/>
    <property type="evidence" value="ECO:0007669"/>
    <property type="project" value="UniProtKB-KW"/>
</dbReference>
<dbReference type="InterPro" id="IPR027417">
    <property type="entry name" value="P-loop_NTPase"/>
</dbReference>
<dbReference type="OrthoDB" id="1937853at2759"/>
<sequence>MDIIFSVVSSFIVEVGKFVCKCIYPQIENTIHFSSNTENARKEILKLREFKNDIKEKMERALREGYKPKPDVLKWLTEVDKLESEWDSIQDGILMMKMVAFKCCINCNLCSELSTRARNLIDQVCKLIAIRENFGSNLVVEDYVKKIEFIPGPSIEGQRTARKNLNEILQQLKDDKVYLIGVWGMGGVGKTTLVKNLNNELLETDIFSSKQSFGVVVWATVPKPTDIRKIQAQIGKRLKLQVNSEESIESIASKIHQRLNEERSFLLMLDDVWEPINLDHVGVPQPEDSPRSKVIITSRFLDVCRQMRTDKEIKVYTLDEDESWHMFVKNAGDITNLEHIQPFAKEIAMECDGLPLAITVIGASMRGKKRVELWKDALESLRRSEPHNKDIKDKVYKVIKWSFDSLESQDIELSSEQRSKHVNKRGGDIQSCFLYCSLYPVAISTDDLIHCWWAEGFLGERNTYEEAYNRGITMVESLKDACLLETYKMDSVKMHDVVRDVAIWIANSFGNEHNSVIQAGVGLADISHMNMSTSVKRISFISNKIKRLPDSFMECPETTTLLLQDNGPLVKIPNTFFLAFPALRVLNLSQTGITALPSSINSLYQLHALILQNCIGLKDLPPIGNLHNLQLLDCDNTRLHCLPQGMDKLTDLRLLNLPAADLESIDKGIFVKMSRIEMINMLDTISHRGRKNEMTLLGSTSFDELSSLHKLTSLCIRVDSSSILNKDHTWMSRLKKFCIEVGEGQFALKYNMSTRMIGVSKCENFSKGELLGMLQFASELYLVDCMGLKKLIVYNNFNRLKSLDIKDCSCDFRPVEEGSGQLDPLPNLECLRLHSIHNLKSVSDFSHCLSLSFSELRQLDVYDCQRLICLFNVGGASSAPKRLEEVMISFCEQLVELFVQCGSSQPTLVNSEIPRVRKLLLEDCPKLGTLGEPPNTWEHLEELSLIKCNQIKKLPLSIQTSKNIKVIRGASEWWSQLKWDDDNFKSKLEHCFLPNLD</sequence>
<dbReference type="GO" id="GO:0005524">
    <property type="term" value="F:ATP binding"/>
    <property type="evidence" value="ECO:0007669"/>
    <property type="project" value="UniProtKB-KW"/>
</dbReference>
<evidence type="ECO:0000313" key="11">
    <source>
        <dbReference type="RefSeq" id="XP_016486990.1"/>
    </source>
</evidence>
<dbReference type="GO" id="GO:0043531">
    <property type="term" value="F:ADP binding"/>
    <property type="evidence" value="ECO:0007669"/>
    <property type="project" value="InterPro"/>
</dbReference>
<dbReference type="KEGG" id="nta:107807169"/>
<dbReference type="SUPFAM" id="SSF52058">
    <property type="entry name" value="L domain-like"/>
    <property type="match status" value="2"/>
</dbReference>
<dbReference type="InterPro" id="IPR050905">
    <property type="entry name" value="Plant_NBS-LRR"/>
</dbReference>
<feature type="domain" description="Disease resistance R13L4/SHOC-2-like LRR" evidence="9">
    <location>
        <begin position="581"/>
        <end position="740"/>
    </location>
</feature>
<dbReference type="Pfam" id="PF00931">
    <property type="entry name" value="NB-ARC"/>
    <property type="match status" value="1"/>
</dbReference>
<dbReference type="Gene3D" id="3.40.50.300">
    <property type="entry name" value="P-loop containing nucleotide triphosphate hydrolases"/>
    <property type="match status" value="1"/>
</dbReference>
<evidence type="ECO:0000256" key="5">
    <source>
        <dbReference type="ARBA" id="ARBA00022821"/>
    </source>
</evidence>
<dbReference type="PANTHER" id="PTHR33463:SF218">
    <property type="entry name" value="DISEASE RESISTANCE PROTEIN RPS2-LIKE"/>
    <property type="match status" value="1"/>
</dbReference>
<evidence type="ECO:0000259" key="9">
    <source>
        <dbReference type="Pfam" id="PF23598"/>
    </source>
</evidence>
<evidence type="ECO:0000256" key="6">
    <source>
        <dbReference type="ARBA" id="ARBA00022840"/>
    </source>
</evidence>
<evidence type="ECO:0000313" key="10">
    <source>
        <dbReference type="Proteomes" id="UP000790787"/>
    </source>
</evidence>
<evidence type="ECO:0000256" key="1">
    <source>
        <dbReference type="ARBA" id="ARBA00008894"/>
    </source>
</evidence>
<dbReference type="FunFam" id="1.10.8.430:FF:000003">
    <property type="entry name" value="Probable disease resistance protein At5g66910"/>
    <property type="match status" value="1"/>
</dbReference>
<keyword evidence="3" id="KW-0677">Repeat</keyword>
<dbReference type="Gene3D" id="1.10.8.430">
    <property type="entry name" value="Helical domain of apoptotic protease-activating factors"/>
    <property type="match status" value="1"/>
</dbReference>
<dbReference type="PaxDb" id="4097-A0A1S4BDI9"/>
<keyword evidence="2" id="KW-0433">Leucine-rich repeat</keyword>
<dbReference type="PANTHER" id="PTHR33463">
    <property type="entry name" value="NB-ARC DOMAIN-CONTAINING PROTEIN-RELATED"/>
    <property type="match status" value="1"/>
</dbReference>
<comment type="similarity">
    <text evidence="1">Belongs to the disease resistance NB-LRR family.</text>
</comment>
<keyword evidence="4" id="KW-0547">Nucleotide-binding</keyword>
<dbReference type="RefSeq" id="XP_016486990.1">
    <property type="nucleotide sequence ID" value="XM_016631504.2"/>
</dbReference>
<reference evidence="10" key="1">
    <citation type="journal article" date="2014" name="Nat. Commun.">
        <title>The tobacco genome sequence and its comparison with those of tomato and potato.</title>
        <authorList>
            <person name="Sierro N."/>
            <person name="Battey J.N."/>
            <person name="Ouadi S."/>
            <person name="Bakaher N."/>
            <person name="Bovet L."/>
            <person name="Willig A."/>
            <person name="Goepfert S."/>
            <person name="Peitsch M.C."/>
            <person name="Ivanov N.V."/>
        </authorList>
    </citation>
    <scope>NUCLEOTIDE SEQUENCE [LARGE SCALE GENOMIC DNA]</scope>
</reference>
<name>A0A1S4BDI9_TOBAC</name>
<dbReference type="FunFam" id="3.40.50.300:FF:001091">
    <property type="entry name" value="Probable disease resistance protein At1g61300"/>
    <property type="match status" value="1"/>
</dbReference>
<dbReference type="InterPro" id="IPR042197">
    <property type="entry name" value="Apaf_helical"/>
</dbReference>
<evidence type="ECO:0000259" key="7">
    <source>
        <dbReference type="Pfam" id="PF00931"/>
    </source>
</evidence>
<protein>
    <submittedName>
        <fullName evidence="11">Disease resistance protein At4g27190</fullName>
    </submittedName>
</protein>
<proteinExistence type="inferred from homology"/>
<dbReference type="InterPro" id="IPR002182">
    <property type="entry name" value="NB-ARC"/>
</dbReference>
<reference evidence="11" key="2">
    <citation type="submission" date="2025-08" db="UniProtKB">
        <authorList>
            <consortium name="RefSeq"/>
        </authorList>
    </citation>
    <scope>IDENTIFICATION</scope>
    <source>
        <tissue evidence="11">Leaf</tissue>
    </source>
</reference>
<evidence type="ECO:0000256" key="3">
    <source>
        <dbReference type="ARBA" id="ARBA00022737"/>
    </source>
</evidence>
<dbReference type="GeneID" id="107807169"/>
<feature type="domain" description="Disease resistance protein winged helix" evidence="8">
    <location>
        <begin position="443"/>
        <end position="502"/>
    </location>
</feature>
<evidence type="ECO:0000256" key="4">
    <source>
        <dbReference type="ARBA" id="ARBA00022741"/>
    </source>
</evidence>
<evidence type="ECO:0000259" key="8">
    <source>
        <dbReference type="Pfam" id="PF23559"/>
    </source>
</evidence>
<dbReference type="InterPro" id="IPR032675">
    <property type="entry name" value="LRR_dom_sf"/>
</dbReference>
<dbReference type="Proteomes" id="UP000790787">
    <property type="component" value="Chromosome 15"/>
</dbReference>
<dbReference type="InterPro" id="IPR055414">
    <property type="entry name" value="LRR_R13L4/SHOC2-like"/>
</dbReference>
<organism evidence="10 11">
    <name type="scientific">Nicotiana tabacum</name>
    <name type="common">Common tobacco</name>
    <dbReference type="NCBI Taxonomy" id="4097"/>
    <lineage>
        <taxon>Eukaryota</taxon>
        <taxon>Viridiplantae</taxon>
        <taxon>Streptophyta</taxon>
        <taxon>Embryophyta</taxon>
        <taxon>Tracheophyta</taxon>
        <taxon>Spermatophyta</taxon>
        <taxon>Magnoliopsida</taxon>
        <taxon>eudicotyledons</taxon>
        <taxon>Gunneridae</taxon>
        <taxon>Pentapetalae</taxon>
        <taxon>asterids</taxon>
        <taxon>lamiids</taxon>
        <taxon>Solanales</taxon>
        <taxon>Solanaceae</taxon>
        <taxon>Nicotianoideae</taxon>
        <taxon>Nicotianeae</taxon>
        <taxon>Nicotiana</taxon>
    </lineage>
</organism>
<dbReference type="STRING" id="4097.A0A1S4BDI9"/>